<accession>T1C1R4</accession>
<reference evidence="1" key="1">
    <citation type="submission" date="2013-08" db="EMBL/GenBank/DDBJ databases">
        <authorList>
            <person name="Mendez C."/>
            <person name="Richter M."/>
            <person name="Ferrer M."/>
            <person name="Sanchez J."/>
        </authorList>
    </citation>
    <scope>NUCLEOTIDE SEQUENCE</scope>
</reference>
<dbReference type="EMBL" id="AUZX01002632">
    <property type="protein sequence ID" value="EQD75932.1"/>
    <property type="molecule type" value="Genomic_DNA"/>
</dbReference>
<feature type="non-terminal residue" evidence="1">
    <location>
        <position position="1"/>
    </location>
</feature>
<protein>
    <submittedName>
        <fullName evidence="1">Transposase</fullName>
    </submittedName>
</protein>
<proteinExistence type="predicted"/>
<reference evidence="1" key="2">
    <citation type="journal article" date="2014" name="ISME J.">
        <title>Microbial stratification in low pH oxic and suboxic macroscopic growths along an acid mine drainage.</title>
        <authorList>
            <person name="Mendez-Garcia C."/>
            <person name="Mesa V."/>
            <person name="Sprenger R.R."/>
            <person name="Richter M."/>
            <person name="Diez M.S."/>
            <person name="Solano J."/>
            <person name="Bargiela R."/>
            <person name="Golyshina O.V."/>
            <person name="Manteca A."/>
            <person name="Ramos J.L."/>
            <person name="Gallego J.R."/>
            <person name="Llorente I."/>
            <person name="Martins Dos Santos V.A."/>
            <person name="Jensen O.N."/>
            <person name="Pelaez A.I."/>
            <person name="Sanchez J."/>
            <person name="Ferrer M."/>
        </authorList>
    </citation>
    <scope>NUCLEOTIDE SEQUENCE</scope>
</reference>
<comment type="caution">
    <text evidence="1">The sequence shown here is derived from an EMBL/GenBank/DDBJ whole genome shotgun (WGS) entry which is preliminary data.</text>
</comment>
<feature type="non-terminal residue" evidence="1">
    <location>
        <position position="146"/>
    </location>
</feature>
<sequence length="146" mass="16709">QALRLCESHTVERMFLYEQELDPRVAGYVTQVPLTRVERRLPNGHRHVTAATLDALVFARDAITLVECKDLSWLRAHEDRKGWSCKDGIWSCEPYARWAAAHGLGFKVWHPPYPFAIYLRNLELLYARLGEPLDKAAEAAAAKIPR</sequence>
<gene>
    <name evidence="1" type="ORF">B1A_03582</name>
</gene>
<organism evidence="1">
    <name type="scientific">mine drainage metagenome</name>
    <dbReference type="NCBI Taxonomy" id="410659"/>
    <lineage>
        <taxon>unclassified sequences</taxon>
        <taxon>metagenomes</taxon>
        <taxon>ecological metagenomes</taxon>
    </lineage>
</organism>
<evidence type="ECO:0000313" key="1">
    <source>
        <dbReference type="EMBL" id="EQD75932.1"/>
    </source>
</evidence>
<name>T1C1R4_9ZZZZ</name>
<dbReference type="AlphaFoldDB" id="T1C1R4"/>